<dbReference type="SUPFAM" id="SSF82114">
    <property type="entry name" value="Riboflavin kinase-like"/>
    <property type="match status" value="1"/>
</dbReference>
<dbReference type="InterPro" id="IPR023198">
    <property type="entry name" value="PGP-like_dom2"/>
</dbReference>
<dbReference type="EC" id="3.1.3.18" evidence="4"/>
<dbReference type="AlphaFoldDB" id="A0A1B1YQH0"/>
<dbReference type="Pfam" id="PF13419">
    <property type="entry name" value="HAD_2"/>
    <property type="match status" value="1"/>
</dbReference>
<dbReference type="Pfam" id="PF01982">
    <property type="entry name" value="CTP-dep_RFKase"/>
    <property type="match status" value="1"/>
</dbReference>
<evidence type="ECO:0000256" key="2">
    <source>
        <dbReference type="ARBA" id="ARBA00004818"/>
    </source>
</evidence>
<dbReference type="KEGG" id="gbi:PG2T_01390"/>
<dbReference type="GO" id="GO:0000166">
    <property type="term" value="F:nucleotide binding"/>
    <property type="evidence" value="ECO:0007669"/>
    <property type="project" value="UniProtKB-KW"/>
</dbReference>
<evidence type="ECO:0000256" key="3">
    <source>
        <dbReference type="ARBA" id="ARBA00006171"/>
    </source>
</evidence>
<evidence type="ECO:0000256" key="4">
    <source>
        <dbReference type="ARBA" id="ARBA00013078"/>
    </source>
</evidence>
<proteinExistence type="inferred from homology"/>
<dbReference type="GO" id="GO:0008967">
    <property type="term" value="F:phosphoglycolate phosphatase activity"/>
    <property type="evidence" value="ECO:0007669"/>
    <property type="project" value="UniProtKB-EC"/>
</dbReference>
<comment type="similarity">
    <text evidence="3">Belongs to the HAD-like hydrolase superfamily. CbbY/CbbZ/Gph/YieH family.</text>
</comment>
<dbReference type="GO" id="GO:0006281">
    <property type="term" value="P:DNA repair"/>
    <property type="evidence" value="ECO:0007669"/>
    <property type="project" value="TreeGrafter"/>
</dbReference>
<protein>
    <recommendedName>
        <fullName evidence="4">phosphoglycolate phosphatase</fullName>
        <ecNumber evidence="4">3.1.3.18</ecNumber>
    </recommendedName>
</protein>
<keyword evidence="8" id="KW-0547">Nucleotide-binding</keyword>
<dbReference type="STRING" id="1810504.PG2T_01390"/>
<dbReference type="NCBIfam" id="TIGR01549">
    <property type="entry name" value="HAD-SF-IA-v1"/>
    <property type="match status" value="1"/>
</dbReference>
<dbReference type="InParanoid" id="A0A1B1YQH0"/>
<reference evidence="11" key="1">
    <citation type="submission" date="2016-03" db="EMBL/GenBank/DDBJ databases">
        <title>Complete genome sequence of Solimmundus cernigliae, representing a novel lineage of polycyclic aromatic hydrocarbon degraders within the Gammaproteobacteria.</title>
        <authorList>
            <person name="Singleton D.R."/>
            <person name="Dickey A.N."/>
            <person name="Scholl E.H."/>
            <person name="Wright F.A."/>
            <person name="Aitken M.D."/>
        </authorList>
    </citation>
    <scope>NUCLEOTIDE SEQUENCE [LARGE SCALE GENOMIC DNA]</scope>
    <source>
        <strain evidence="11">TR3.2</strain>
    </source>
</reference>
<dbReference type="OrthoDB" id="9782449at2"/>
<evidence type="ECO:0000259" key="9">
    <source>
        <dbReference type="Pfam" id="PF01982"/>
    </source>
</evidence>
<dbReference type="Gene3D" id="1.10.150.240">
    <property type="entry name" value="Putative phosphatase, domain 2"/>
    <property type="match status" value="1"/>
</dbReference>
<accession>A0A1B1YQH0</accession>
<feature type="domain" description="Riboflavin kinase" evidence="9">
    <location>
        <begin position="232"/>
        <end position="352"/>
    </location>
</feature>
<evidence type="ECO:0000256" key="8">
    <source>
        <dbReference type="ARBA" id="ARBA00022741"/>
    </source>
</evidence>
<dbReference type="Gene3D" id="3.40.50.1000">
    <property type="entry name" value="HAD superfamily/HAD-like"/>
    <property type="match status" value="1"/>
</dbReference>
<dbReference type="GO" id="GO:0008531">
    <property type="term" value="F:riboflavin kinase activity"/>
    <property type="evidence" value="ECO:0007669"/>
    <property type="project" value="InterPro"/>
</dbReference>
<comment type="pathway">
    <text evidence="2">Organic acid metabolism; glycolate biosynthesis; glycolate from 2-phosphoglycolate: step 1/1.</text>
</comment>
<evidence type="ECO:0000256" key="1">
    <source>
        <dbReference type="ARBA" id="ARBA00000830"/>
    </source>
</evidence>
<organism evidence="10 11">
    <name type="scientific">Immundisolibacter cernigliae</name>
    <dbReference type="NCBI Taxonomy" id="1810504"/>
    <lineage>
        <taxon>Bacteria</taxon>
        <taxon>Pseudomonadati</taxon>
        <taxon>Pseudomonadota</taxon>
        <taxon>Gammaproteobacteria</taxon>
        <taxon>Immundisolibacterales</taxon>
        <taxon>Immundisolibacteraceae</taxon>
        <taxon>Immundisolibacter</taxon>
    </lineage>
</organism>
<dbReference type="InterPro" id="IPR023465">
    <property type="entry name" value="Riboflavin_kinase_dom_sf"/>
</dbReference>
<dbReference type="Proteomes" id="UP000092952">
    <property type="component" value="Chromosome"/>
</dbReference>
<keyword evidence="11" id="KW-1185">Reference proteome</keyword>
<dbReference type="InterPro" id="IPR023214">
    <property type="entry name" value="HAD_sf"/>
</dbReference>
<dbReference type="InterPro" id="IPR050155">
    <property type="entry name" value="HAD-like_hydrolase_sf"/>
</dbReference>
<dbReference type="RefSeq" id="WP_068802485.1">
    <property type="nucleotide sequence ID" value="NZ_CP014671.1"/>
</dbReference>
<dbReference type="InterPro" id="IPR023602">
    <property type="entry name" value="Riboflavin_kinase_CTP-dep"/>
</dbReference>
<dbReference type="InterPro" id="IPR036412">
    <property type="entry name" value="HAD-like_sf"/>
</dbReference>
<dbReference type="InterPro" id="IPR041492">
    <property type="entry name" value="HAD_2"/>
</dbReference>
<evidence type="ECO:0000256" key="6">
    <source>
        <dbReference type="ARBA" id="ARBA00022643"/>
    </source>
</evidence>
<evidence type="ECO:0000313" key="11">
    <source>
        <dbReference type="Proteomes" id="UP000092952"/>
    </source>
</evidence>
<keyword evidence="5" id="KW-0285">Flavoprotein</keyword>
<dbReference type="SFLD" id="SFLDG01129">
    <property type="entry name" value="C1.5:_HAD__Beta-PGM__Phosphata"/>
    <property type="match status" value="1"/>
</dbReference>
<dbReference type="InterPro" id="IPR006439">
    <property type="entry name" value="HAD-SF_hydro_IA"/>
</dbReference>
<evidence type="ECO:0000256" key="5">
    <source>
        <dbReference type="ARBA" id="ARBA00022630"/>
    </source>
</evidence>
<keyword evidence="7" id="KW-0808">Transferase</keyword>
<evidence type="ECO:0000256" key="7">
    <source>
        <dbReference type="ARBA" id="ARBA00022679"/>
    </source>
</evidence>
<dbReference type="PRINTS" id="PR00413">
    <property type="entry name" value="HADHALOGNASE"/>
</dbReference>
<dbReference type="SFLD" id="SFLDS00003">
    <property type="entry name" value="Haloacid_Dehalogenase"/>
    <property type="match status" value="1"/>
</dbReference>
<name>A0A1B1YQH0_9GAMM</name>
<dbReference type="EMBL" id="CP014671">
    <property type="protein sequence ID" value="ANX02973.1"/>
    <property type="molecule type" value="Genomic_DNA"/>
</dbReference>
<comment type="catalytic activity">
    <reaction evidence="1">
        <text>2-phosphoglycolate + H2O = glycolate + phosphate</text>
        <dbReference type="Rhea" id="RHEA:14369"/>
        <dbReference type="ChEBI" id="CHEBI:15377"/>
        <dbReference type="ChEBI" id="CHEBI:29805"/>
        <dbReference type="ChEBI" id="CHEBI:43474"/>
        <dbReference type="ChEBI" id="CHEBI:58033"/>
        <dbReference type="EC" id="3.1.3.18"/>
    </reaction>
</comment>
<dbReference type="NCBIfam" id="TIGR01509">
    <property type="entry name" value="HAD-SF-IA-v3"/>
    <property type="match status" value="1"/>
</dbReference>
<gene>
    <name evidence="10" type="ORF">PG2T_01390</name>
</gene>
<evidence type="ECO:0000313" key="10">
    <source>
        <dbReference type="EMBL" id="ANX02973.1"/>
    </source>
</evidence>
<dbReference type="PANTHER" id="PTHR43434">
    <property type="entry name" value="PHOSPHOGLYCOLATE PHOSPHATASE"/>
    <property type="match status" value="1"/>
</dbReference>
<dbReference type="SUPFAM" id="SSF56784">
    <property type="entry name" value="HAD-like"/>
    <property type="match status" value="1"/>
</dbReference>
<dbReference type="Gene3D" id="2.40.30.30">
    <property type="entry name" value="Riboflavin kinase-like"/>
    <property type="match status" value="1"/>
</dbReference>
<dbReference type="PANTHER" id="PTHR43434:SF1">
    <property type="entry name" value="PHOSPHOGLYCOLATE PHOSPHATASE"/>
    <property type="match status" value="1"/>
</dbReference>
<dbReference type="GO" id="GO:0009231">
    <property type="term" value="P:riboflavin biosynthetic process"/>
    <property type="evidence" value="ECO:0007669"/>
    <property type="project" value="InterPro"/>
</dbReference>
<keyword evidence="6" id="KW-0288">FMN</keyword>
<sequence>MSAPSRAALFDLDGTLLDSIPAFLAITRRACRELGWPQPAPGYIREVMTLGRSPIEALLGPVADADARHRALSAASQNLWKEVFAAEARLFHDTLSVLQRLAATGWRLGIVTDSNHFVVSRLTEAPGCPPIDVIVTRDEAPARKPSPSGIELALQMLGLAPEAAIYVGDNPIDIKAAHGAGVRAFGITTGASRREDLLPHNPYAVLDSLTQLHAHLADTAPTPTATVRGELVSGLGEASGFLAISWVREAIEARLGGPFYPGTINLAADTDGAALAARLRHDVRLQRFELAARDDFCPALLHAVELSHRAMRTPALLLWPQVPGYPDDKLELICPIPLRTGWALTDGVVLDVRYLTLEEPWP</sequence>